<comment type="caution">
    <text evidence="2">The sequence shown here is derived from an EMBL/GenBank/DDBJ whole genome shotgun (WGS) entry which is preliminary data.</text>
</comment>
<accession>A0A699VC60</accession>
<dbReference type="AlphaFoldDB" id="A0A699VC60"/>
<protein>
    <submittedName>
        <fullName evidence="2">Uncharacterized protein</fullName>
    </submittedName>
</protein>
<organism evidence="2">
    <name type="scientific">Tanacetum cinerariifolium</name>
    <name type="common">Dalmatian daisy</name>
    <name type="synonym">Chrysanthemum cinerariifolium</name>
    <dbReference type="NCBI Taxonomy" id="118510"/>
    <lineage>
        <taxon>Eukaryota</taxon>
        <taxon>Viridiplantae</taxon>
        <taxon>Streptophyta</taxon>
        <taxon>Embryophyta</taxon>
        <taxon>Tracheophyta</taxon>
        <taxon>Spermatophyta</taxon>
        <taxon>Magnoliopsida</taxon>
        <taxon>eudicotyledons</taxon>
        <taxon>Gunneridae</taxon>
        <taxon>Pentapetalae</taxon>
        <taxon>asterids</taxon>
        <taxon>campanulids</taxon>
        <taxon>Asterales</taxon>
        <taxon>Asteraceae</taxon>
        <taxon>Asteroideae</taxon>
        <taxon>Anthemideae</taxon>
        <taxon>Anthemidinae</taxon>
        <taxon>Tanacetum</taxon>
    </lineage>
</organism>
<reference evidence="2" key="1">
    <citation type="journal article" date="2019" name="Sci. Rep.">
        <title>Draft genome of Tanacetum cinerariifolium, the natural source of mosquito coil.</title>
        <authorList>
            <person name="Yamashiro T."/>
            <person name="Shiraishi A."/>
            <person name="Satake H."/>
            <person name="Nakayama K."/>
        </authorList>
    </citation>
    <scope>NUCLEOTIDE SEQUENCE</scope>
</reference>
<feature type="non-terminal residue" evidence="2">
    <location>
        <position position="1"/>
    </location>
</feature>
<feature type="compositionally biased region" description="Polar residues" evidence="1">
    <location>
        <begin position="59"/>
        <end position="68"/>
    </location>
</feature>
<gene>
    <name evidence="2" type="ORF">Tci_903438</name>
</gene>
<evidence type="ECO:0000313" key="2">
    <source>
        <dbReference type="EMBL" id="GFD31469.1"/>
    </source>
</evidence>
<proteinExistence type="predicted"/>
<evidence type="ECO:0000256" key="1">
    <source>
        <dbReference type="SAM" id="MobiDB-lite"/>
    </source>
</evidence>
<sequence length="127" mass="13484">FTSSAFEHFQENISAIEDTISAGTGIPADAQTIPAGSTPIPTTGGISTGNSMDPVGQAADTTPSSSAIPATDKGKAPMVDDSIHADLLTEKERVLKNLHDYQLREDLAKKLQTEQEAEFARQQEELA</sequence>
<dbReference type="EMBL" id="BKCJ011414404">
    <property type="protein sequence ID" value="GFD31469.1"/>
    <property type="molecule type" value="Genomic_DNA"/>
</dbReference>
<feature type="compositionally biased region" description="Low complexity" evidence="1">
    <location>
        <begin position="32"/>
        <end position="51"/>
    </location>
</feature>
<name>A0A699VC60_TANCI</name>
<feature type="region of interest" description="Disordered" evidence="1">
    <location>
        <begin position="25"/>
        <end position="78"/>
    </location>
</feature>